<feature type="transmembrane region" description="Helical" evidence="10">
    <location>
        <begin position="289"/>
        <end position="311"/>
    </location>
</feature>
<evidence type="ECO:0000256" key="10">
    <source>
        <dbReference type="RuleBase" id="RU351113"/>
    </source>
</evidence>
<dbReference type="GO" id="GO:0005549">
    <property type="term" value="F:odorant binding"/>
    <property type="evidence" value="ECO:0007669"/>
    <property type="project" value="InterPro"/>
</dbReference>
<organism evidence="11 12">
    <name type="scientific">Nylanderia fulva</name>
    <dbReference type="NCBI Taxonomy" id="613905"/>
    <lineage>
        <taxon>Eukaryota</taxon>
        <taxon>Metazoa</taxon>
        <taxon>Ecdysozoa</taxon>
        <taxon>Arthropoda</taxon>
        <taxon>Hexapoda</taxon>
        <taxon>Insecta</taxon>
        <taxon>Pterygota</taxon>
        <taxon>Neoptera</taxon>
        <taxon>Endopterygota</taxon>
        <taxon>Hymenoptera</taxon>
        <taxon>Apocrita</taxon>
        <taxon>Aculeata</taxon>
        <taxon>Formicoidea</taxon>
        <taxon>Formicidae</taxon>
        <taxon>Formicinae</taxon>
        <taxon>Nylanderia</taxon>
    </lineage>
</organism>
<keyword evidence="3 10" id="KW-0716">Sensory transduction</keyword>
<comment type="caution">
    <text evidence="11">The sequence shown here is derived from an EMBL/GenBank/DDBJ whole genome shotgun (WGS) entry which is preliminary data.</text>
</comment>
<feature type="transmembrane region" description="Helical" evidence="10">
    <location>
        <begin position="53"/>
        <end position="71"/>
    </location>
</feature>
<proteinExistence type="inferred from homology"/>
<keyword evidence="6 10" id="KW-1133">Transmembrane helix</keyword>
<evidence type="ECO:0000256" key="2">
    <source>
        <dbReference type="ARBA" id="ARBA00022475"/>
    </source>
</evidence>
<dbReference type="EMBL" id="SGBU01000041">
    <property type="protein sequence ID" value="KAF3054345.1"/>
    <property type="molecule type" value="Genomic_DNA"/>
</dbReference>
<evidence type="ECO:0000256" key="6">
    <source>
        <dbReference type="ARBA" id="ARBA00022989"/>
    </source>
</evidence>
<evidence type="ECO:0000256" key="9">
    <source>
        <dbReference type="ARBA" id="ARBA00023224"/>
    </source>
</evidence>
<dbReference type="GO" id="GO:0005886">
    <property type="term" value="C:plasma membrane"/>
    <property type="evidence" value="ECO:0007669"/>
    <property type="project" value="UniProtKB-SubCell"/>
</dbReference>
<feature type="transmembrane region" description="Helical" evidence="10">
    <location>
        <begin position="214"/>
        <end position="233"/>
    </location>
</feature>
<feature type="transmembrane region" description="Helical" evidence="10">
    <location>
        <begin position="83"/>
        <end position="102"/>
    </location>
</feature>
<gene>
    <name evidence="11" type="primary">Or-127</name>
    <name evidence="11" type="synonym">Nful_v1.0-Or-127</name>
    <name evidence="11" type="ORF">NFUL_NFUL000340</name>
</gene>
<dbReference type="GO" id="GO:0004984">
    <property type="term" value="F:olfactory receptor activity"/>
    <property type="evidence" value="ECO:0007669"/>
    <property type="project" value="InterPro"/>
</dbReference>
<dbReference type="AlphaFoldDB" id="A0A6G1LPZ4"/>
<dbReference type="GO" id="GO:0007165">
    <property type="term" value="P:signal transduction"/>
    <property type="evidence" value="ECO:0007669"/>
    <property type="project" value="UniProtKB-KW"/>
</dbReference>
<evidence type="ECO:0000256" key="3">
    <source>
        <dbReference type="ARBA" id="ARBA00022606"/>
    </source>
</evidence>
<accession>A0A6G1LPZ4</accession>
<feature type="transmembrane region" description="Helical" evidence="10">
    <location>
        <begin position="326"/>
        <end position="346"/>
    </location>
</feature>
<dbReference type="InterPro" id="IPR004117">
    <property type="entry name" value="7tm6_olfct_rcpt"/>
</dbReference>
<keyword evidence="12" id="KW-1185">Reference proteome</keyword>
<sequence length="422" mass="48358">MKASKYSAYQGSSHCIYFQWAVKLNRFCLEIIGLWPESKQTSWEKNMCNLRTFLALSTITLALIPSAHSLIRIYSDVLLLMDNLQYTLVMIICALKIIFFWWKKTGIGANTIIYINITNNTDFFCHSDNRYDCGRLDKIKTSQERKIMITRAQTARIIITISYVFMTAAASFAIGLSIFGYTMRYVTNITDPGRLLPLQTYYIYDVTKSPQYEIAFTTQVAALFMCAMPYIAVDNFLSLSIFHISSQLDILNNRLMHLKVITNYNSVLKSYVKDHTRLLRAIAIIEDTFSALFLIIFIIFGTLCICFGFFITNMFEDGYHVSLSQMAYIITVVMNLIGHMCMYCALGEFLTAQCDQIHYAVYSNEWYNMDPKNARSLILLLVRTNKPLHLSAGKVFPLTMVTFCDLLKTVAGYISVLLTIKT</sequence>
<evidence type="ECO:0000256" key="7">
    <source>
        <dbReference type="ARBA" id="ARBA00023136"/>
    </source>
</evidence>
<evidence type="ECO:0000313" key="12">
    <source>
        <dbReference type="Proteomes" id="UP000479987"/>
    </source>
</evidence>
<reference evidence="11 12" key="1">
    <citation type="submission" date="2019-08" db="EMBL/GenBank/DDBJ databases">
        <title>High quality draft denovo assembly of Nylanderia fulva.</title>
        <authorList>
            <person name="Vargo E.L."/>
            <person name="Tarone A.M."/>
            <person name="Konganti K.R."/>
        </authorList>
    </citation>
    <scope>NUCLEOTIDE SEQUENCE [LARGE SCALE GENOMIC DNA]</scope>
    <source>
        <strain evidence="11">TAMU-Nful-2015</strain>
        <tissue evidence="11">Whole body</tissue>
    </source>
</reference>
<comment type="subcellular location">
    <subcellularLocation>
        <location evidence="1 10">Cell membrane</location>
        <topology evidence="1 10">Multi-pass membrane protein</topology>
    </subcellularLocation>
</comment>
<keyword evidence="2" id="KW-1003">Cell membrane</keyword>
<keyword evidence="9 10" id="KW-0807">Transducer</keyword>
<evidence type="ECO:0000256" key="5">
    <source>
        <dbReference type="ARBA" id="ARBA00022725"/>
    </source>
</evidence>
<feature type="transmembrane region" description="Helical" evidence="10">
    <location>
        <begin position="155"/>
        <end position="181"/>
    </location>
</feature>
<dbReference type="PANTHER" id="PTHR21137">
    <property type="entry name" value="ODORANT RECEPTOR"/>
    <property type="match status" value="1"/>
</dbReference>
<comment type="caution">
    <text evidence="10">Lacks conserved residue(s) required for the propagation of feature annotation.</text>
</comment>
<dbReference type="PANTHER" id="PTHR21137:SF35">
    <property type="entry name" value="ODORANT RECEPTOR 19A-RELATED"/>
    <property type="match status" value="1"/>
</dbReference>
<keyword evidence="7 10" id="KW-0472">Membrane</keyword>
<evidence type="ECO:0000256" key="1">
    <source>
        <dbReference type="ARBA" id="ARBA00004651"/>
    </source>
</evidence>
<keyword evidence="4 10" id="KW-0812">Transmembrane</keyword>
<evidence type="ECO:0000256" key="8">
    <source>
        <dbReference type="ARBA" id="ARBA00023170"/>
    </source>
</evidence>
<keyword evidence="8 10" id="KW-0675">Receptor</keyword>
<name>A0A6G1LPZ4_9HYME</name>
<evidence type="ECO:0000256" key="4">
    <source>
        <dbReference type="ARBA" id="ARBA00022692"/>
    </source>
</evidence>
<comment type="similarity">
    <text evidence="10">Belongs to the insect chemoreceptor superfamily. Heteromeric odorant receptor channel (TC 1.A.69) family.</text>
</comment>
<keyword evidence="5 10" id="KW-0552">Olfaction</keyword>
<dbReference type="Pfam" id="PF02949">
    <property type="entry name" value="7tm_6"/>
    <property type="match status" value="1"/>
</dbReference>
<dbReference type="Proteomes" id="UP000479987">
    <property type="component" value="Unassembled WGS sequence"/>
</dbReference>
<protein>
    <recommendedName>
        <fullName evidence="10">Odorant receptor</fullName>
    </recommendedName>
</protein>
<evidence type="ECO:0000313" key="11">
    <source>
        <dbReference type="EMBL" id="KAF3054345.1"/>
    </source>
</evidence>